<proteinExistence type="predicted"/>
<dbReference type="OrthoDB" id="1681765at2759"/>
<evidence type="ECO:0000313" key="5">
    <source>
        <dbReference type="EMBL" id="GBP71319.1"/>
    </source>
</evidence>
<feature type="domain" description="DDE Tnp4" evidence="4">
    <location>
        <begin position="46"/>
        <end position="129"/>
    </location>
</feature>
<dbReference type="EMBL" id="BGZK01001104">
    <property type="protein sequence ID" value="GBP71319.1"/>
    <property type="molecule type" value="Genomic_DNA"/>
</dbReference>
<keyword evidence="2" id="KW-0479">Metal-binding</keyword>
<dbReference type="STRING" id="151549.A0A4C1Y9M4"/>
<dbReference type="GO" id="GO:0046872">
    <property type="term" value="F:metal ion binding"/>
    <property type="evidence" value="ECO:0007669"/>
    <property type="project" value="UniProtKB-KW"/>
</dbReference>
<evidence type="ECO:0000313" key="6">
    <source>
        <dbReference type="Proteomes" id="UP000299102"/>
    </source>
</evidence>
<organism evidence="5 6">
    <name type="scientific">Eumeta variegata</name>
    <name type="common">Bagworm moth</name>
    <name type="synonym">Eumeta japonica</name>
    <dbReference type="NCBI Taxonomy" id="151549"/>
    <lineage>
        <taxon>Eukaryota</taxon>
        <taxon>Metazoa</taxon>
        <taxon>Ecdysozoa</taxon>
        <taxon>Arthropoda</taxon>
        <taxon>Hexapoda</taxon>
        <taxon>Insecta</taxon>
        <taxon>Pterygota</taxon>
        <taxon>Neoptera</taxon>
        <taxon>Endopterygota</taxon>
        <taxon>Lepidoptera</taxon>
        <taxon>Glossata</taxon>
        <taxon>Ditrysia</taxon>
        <taxon>Tineoidea</taxon>
        <taxon>Psychidae</taxon>
        <taxon>Oiketicinae</taxon>
        <taxon>Eumeta</taxon>
    </lineage>
</organism>
<dbReference type="InterPro" id="IPR027806">
    <property type="entry name" value="HARBI1_dom"/>
</dbReference>
<accession>A0A4C1Y9M4</accession>
<evidence type="ECO:0000259" key="4">
    <source>
        <dbReference type="Pfam" id="PF13359"/>
    </source>
</evidence>
<name>A0A4C1Y9M4_EUMVA</name>
<evidence type="ECO:0000256" key="1">
    <source>
        <dbReference type="ARBA" id="ARBA00001968"/>
    </source>
</evidence>
<reference evidence="5 6" key="1">
    <citation type="journal article" date="2019" name="Commun. Biol.">
        <title>The bagworm genome reveals a unique fibroin gene that provides high tensile strength.</title>
        <authorList>
            <person name="Kono N."/>
            <person name="Nakamura H."/>
            <person name="Ohtoshi R."/>
            <person name="Tomita M."/>
            <person name="Numata K."/>
            <person name="Arakawa K."/>
        </authorList>
    </citation>
    <scope>NUCLEOTIDE SEQUENCE [LARGE SCALE GENOMIC DNA]</scope>
</reference>
<dbReference type="Proteomes" id="UP000299102">
    <property type="component" value="Unassembled WGS sequence"/>
</dbReference>
<feature type="region of interest" description="Disordered" evidence="3">
    <location>
        <begin position="151"/>
        <end position="170"/>
    </location>
</feature>
<comment type="cofactor">
    <cofactor evidence="1">
        <name>a divalent metal cation</name>
        <dbReference type="ChEBI" id="CHEBI:60240"/>
    </cofactor>
</comment>
<protein>
    <recommendedName>
        <fullName evidence="4">DDE Tnp4 domain-containing protein</fullName>
    </recommendedName>
</protein>
<sequence>MLDVLVEYQMEEFSVFKHKNTKLYEKLEKKELNIPEPIILQIPYTVEVPYMILADKAFELNDYFIKPFRGSPESGSIERIFNYRISRARRVVENAFGIAASVFRVLRKPLLLEPEKAKKIILAVMYLHNFLRKRSASTNLYTPNGTFDSEQNGELIPARQENRQAATRNAQRTDVRYTCLGASKSGTDMSRRALCGAHDARLEVSVRGFRLVASSF</sequence>
<gene>
    <name evidence="5" type="ORF">EVAR_57703_1</name>
</gene>
<keyword evidence="6" id="KW-1185">Reference proteome</keyword>
<dbReference type="Pfam" id="PF13359">
    <property type="entry name" value="DDE_Tnp_4"/>
    <property type="match status" value="1"/>
</dbReference>
<dbReference type="AlphaFoldDB" id="A0A4C1Y9M4"/>
<evidence type="ECO:0000256" key="2">
    <source>
        <dbReference type="ARBA" id="ARBA00022723"/>
    </source>
</evidence>
<evidence type="ECO:0000256" key="3">
    <source>
        <dbReference type="SAM" id="MobiDB-lite"/>
    </source>
</evidence>
<comment type="caution">
    <text evidence="5">The sequence shown here is derived from an EMBL/GenBank/DDBJ whole genome shotgun (WGS) entry which is preliminary data.</text>
</comment>